<gene>
    <name evidence="1" type="ORF">Fmac_025572</name>
</gene>
<protein>
    <submittedName>
        <fullName evidence="1">Uncharacterized protein</fullName>
    </submittedName>
</protein>
<organism evidence="1 2">
    <name type="scientific">Flemingia macrophylla</name>
    <dbReference type="NCBI Taxonomy" id="520843"/>
    <lineage>
        <taxon>Eukaryota</taxon>
        <taxon>Viridiplantae</taxon>
        <taxon>Streptophyta</taxon>
        <taxon>Embryophyta</taxon>
        <taxon>Tracheophyta</taxon>
        <taxon>Spermatophyta</taxon>
        <taxon>Magnoliopsida</taxon>
        <taxon>eudicotyledons</taxon>
        <taxon>Gunneridae</taxon>
        <taxon>Pentapetalae</taxon>
        <taxon>rosids</taxon>
        <taxon>fabids</taxon>
        <taxon>Fabales</taxon>
        <taxon>Fabaceae</taxon>
        <taxon>Papilionoideae</taxon>
        <taxon>50 kb inversion clade</taxon>
        <taxon>NPAAA clade</taxon>
        <taxon>indigoferoid/millettioid clade</taxon>
        <taxon>Phaseoleae</taxon>
        <taxon>Flemingia</taxon>
    </lineage>
</organism>
<keyword evidence="2" id="KW-1185">Reference proteome</keyword>
<name>A0ABD1LSM3_9FABA</name>
<dbReference type="EMBL" id="JBGMDY010000008">
    <property type="protein sequence ID" value="KAL2326514.1"/>
    <property type="molecule type" value="Genomic_DNA"/>
</dbReference>
<evidence type="ECO:0000313" key="1">
    <source>
        <dbReference type="EMBL" id="KAL2326514.1"/>
    </source>
</evidence>
<accession>A0ABD1LSM3</accession>
<proteinExistence type="predicted"/>
<comment type="caution">
    <text evidence="1">The sequence shown here is derived from an EMBL/GenBank/DDBJ whole genome shotgun (WGS) entry which is preliminary data.</text>
</comment>
<reference evidence="1 2" key="1">
    <citation type="submission" date="2024-08" db="EMBL/GenBank/DDBJ databases">
        <title>Insights into the chromosomal genome structure of Flemingia macrophylla.</title>
        <authorList>
            <person name="Ding Y."/>
            <person name="Zhao Y."/>
            <person name="Bi W."/>
            <person name="Wu M."/>
            <person name="Zhao G."/>
            <person name="Gong Y."/>
            <person name="Li W."/>
            <person name="Zhang P."/>
        </authorList>
    </citation>
    <scope>NUCLEOTIDE SEQUENCE [LARGE SCALE GENOMIC DNA]</scope>
    <source>
        <strain evidence="1">DYQJB</strain>
        <tissue evidence="1">Leaf</tissue>
    </source>
</reference>
<sequence>MYNAQCYVHNHNIYHASHHHLTNVLFQYTYNIDITFQHFISHHDGNYTPNDDDGEKIVNTTSLGSKGVVEMMKMMLTLLKDKGLSRVSMV</sequence>
<dbReference type="AlphaFoldDB" id="A0ABD1LSM3"/>
<evidence type="ECO:0000313" key="2">
    <source>
        <dbReference type="Proteomes" id="UP001603857"/>
    </source>
</evidence>
<dbReference type="Proteomes" id="UP001603857">
    <property type="component" value="Unassembled WGS sequence"/>
</dbReference>